<organism evidence="2 3">
    <name type="scientific">Streptomyces actuosus</name>
    <dbReference type="NCBI Taxonomy" id="1885"/>
    <lineage>
        <taxon>Bacteria</taxon>
        <taxon>Bacillati</taxon>
        <taxon>Actinomycetota</taxon>
        <taxon>Actinomycetes</taxon>
        <taxon>Kitasatosporales</taxon>
        <taxon>Streptomycetaceae</taxon>
        <taxon>Streptomyces</taxon>
    </lineage>
</organism>
<evidence type="ECO:0000313" key="2">
    <source>
        <dbReference type="EMBL" id="AWT42957.1"/>
    </source>
</evidence>
<dbReference type="KEGG" id="sact:DMT42_11890"/>
<dbReference type="GO" id="GO:0016740">
    <property type="term" value="F:transferase activity"/>
    <property type="evidence" value="ECO:0007669"/>
    <property type="project" value="InterPro"/>
</dbReference>
<keyword evidence="3" id="KW-1185">Reference proteome</keyword>
<evidence type="ECO:0000313" key="3">
    <source>
        <dbReference type="Proteomes" id="UP000247634"/>
    </source>
</evidence>
<name>A0A2U9P051_STRAS</name>
<dbReference type="Proteomes" id="UP000247634">
    <property type="component" value="Chromosome"/>
</dbReference>
<feature type="domain" description="A-factor biosynthesis hotdog" evidence="1">
    <location>
        <begin position="182"/>
        <end position="273"/>
    </location>
</feature>
<evidence type="ECO:0000259" key="1">
    <source>
        <dbReference type="Pfam" id="PF03756"/>
    </source>
</evidence>
<dbReference type="AlphaFoldDB" id="A0A2U9P051"/>
<protein>
    <submittedName>
        <fullName evidence="2">Gamma-butyrolactone biosynthesis enzyme</fullName>
    </submittedName>
</protein>
<accession>A0A2U9P051</accession>
<reference evidence="2 3" key="1">
    <citation type="submission" date="2018-06" db="EMBL/GenBank/DDBJ databases">
        <title>The complete genome sequence of a nosiheptide producer Streptomyces actuosus ATCC 25421: deducing the ability of producing a new class III lantibiotics.</title>
        <authorList>
            <person name="Liu W."/>
            <person name="Sun F."/>
            <person name="Hu Y."/>
        </authorList>
    </citation>
    <scope>NUCLEOTIDE SEQUENCE [LARGE SCALE GENOMIC DNA]</scope>
    <source>
        <strain evidence="2 3">ATCC 25421</strain>
    </source>
</reference>
<dbReference type="NCBIfam" id="NF041195">
    <property type="entry name" value="ScbA_BarX_GamBu"/>
    <property type="match status" value="1"/>
</dbReference>
<proteinExistence type="predicted"/>
<feature type="domain" description="A-factor biosynthesis hotdog" evidence="1">
    <location>
        <begin position="17"/>
        <end position="153"/>
    </location>
</feature>
<dbReference type="RefSeq" id="WP_110627878.1">
    <property type="nucleotide sequence ID" value="NZ_CP029788.1"/>
</dbReference>
<dbReference type="InterPro" id="IPR005509">
    <property type="entry name" value="AfsA_hotdog_dom"/>
</dbReference>
<sequence length="302" mass="32773">MTAMLDTALTTIVPRQYVHRAAVSEVLLTGWQAAEQADAFVVRAQWPRGHALFAQSGGYQDPLLLVESVRQIGSLLSHAEYEVPFGHQFLMLGIGFSATRDMFVATPAPTEVELHTVCRDIVRRGKTLAGMRYEVTAMVDGVALATASAAFKCTAPGVYQRLRGDRPTRANRLPSLPVDPALVGRTGTEHVVLSQDGASGNRWEVRADTDHPIFFDHPVDHIPGMVLLEAARQAAHAATGLTDALVLDLDSSFARYAELDEPCYIEADPLGADDGGDVQVRVHGVQGRQTVFTARLVLRPRA</sequence>
<dbReference type="InterPro" id="IPR047757">
    <property type="entry name" value="AfsA-like"/>
</dbReference>
<dbReference type="OrthoDB" id="7838374at2"/>
<dbReference type="EMBL" id="CP029788">
    <property type="protein sequence ID" value="AWT42957.1"/>
    <property type="molecule type" value="Genomic_DNA"/>
</dbReference>
<dbReference type="Pfam" id="PF03756">
    <property type="entry name" value="AfsA"/>
    <property type="match status" value="2"/>
</dbReference>
<gene>
    <name evidence="2" type="ORF">DMT42_11890</name>
</gene>